<feature type="domain" description="UPF0033" evidence="2">
    <location>
        <begin position="8"/>
        <end position="72"/>
    </location>
</feature>
<dbReference type="PANTHER" id="PTHR33279:SF6">
    <property type="entry name" value="SULFUR CARRIER PROTEIN YEDF-RELATED"/>
    <property type="match status" value="1"/>
</dbReference>
<proteinExistence type="inferred from homology"/>
<dbReference type="Gene3D" id="3.30.110.40">
    <property type="entry name" value="TusA-like domain"/>
    <property type="match status" value="1"/>
</dbReference>
<dbReference type="RefSeq" id="WP_380856937.1">
    <property type="nucleotide sequence ID" value="NZ_JBHRXV010000003.1"/>
</dbReference>
<dbReference type="PANTHER" id="PTHR33279">
    <property type="entry name" value="SULFUR CARRIER PROTEIN YEDF-RELATED"/>
    <property type="match status" value="1"/>
</dbReference>
<evidence type="ECO:0000313" key="4">
    <source>
        <dbReference type="Proteomes" id="UP001595615"/>
    </source>
</evidence>
<protein>
    <submittedName>
        <fullName evidence="3">Sulfurtransferase TusA family protein</fullName>
    </submittedName>
</protein>
<dbReference type="Proteomes" id="UP001595615">
    <property type="component" value="Unassembled WGS sequence"/>
</dbReference>
<comment type="caution">
    <text evidence="3">The sequence shown here is derived from an EMBL/GenBank/DDBJ whole genome shotgun (WGS) entry which is preliminary data.</text>
</comment>
<dbReference type="Pfam" id="PF01206">
    <property type="entry name" value="TusA"/>
    <property type="match status" value="1"/>
</dbReference>
<evidence type="ECO:0000313" key="3">
    <source>
        <dbReference type="EMBL" id="MFC3711625.1"/>
    </source>
</evidence>
<evidence type="ECO:0000259" key="2">
    <source>
        <dbReference type="Pfam" id="PF01206"/>
    </source>
</evidence>
<dbReference type="InterPro" id="IPR001455">
    <property type="entry name" value="TusA-like"/>
</dbReference>
<name>A0ABV7X654_9SPHN</name>
<organism evidence="3 4">
    <name type="scientific">Sphingoaurantiacus capsulatus</name>
    <dbReference type="NCBI Taxonomy" id="1771310"/>
    <lineage>
        <taxon>Bacteria</taxon>
        <taxon>Pseudomonadati</taxon>
        <taxon>Pseudomonadota</taxon>
        <taxon>Alphaproteobacteria</taxon>
        <taxon>Sphingomonadales</taxon>
        <taxon>Sphingosinicellaceae</taxon>
        <taxon>Sphingoaurantiacus</taxon>
    </lineage>
</organism>
<accession>A0ABV7X654</accession>
<dbReference type="CDD" id="cd00291">
    <property type="entry name" value="SirA_YedF_YeeD"/>
    <property type="match status" value="1"/>
</dbReference>
<comment type="similarity">
    <text evidence="1">Belongs to the sulfur carrier protein TusA family.</text>
</comment>
<reference evidence="4" key="1">
    <citation type="journal article" date="2019" name="Int. J. Syst. Evol. Microbiol.">
        <title>The Global Catalogue of Microorganisms (GCM) 10K type strain sequencing project: providing services to taxonomists for standard genome sequencing and annotation.</title>
        <authorList>
            <consortium name="The Broad Institute Genomics Platform"/>
            <consortium name="The Broad Institute Genome Sequencing Center for Infectious Disease"/>
            <person name="Wu L."/>
            <person name="Ma J."/>
        </authorList>
    </citation>
    <scope>NUCLEOTIDE SEQUENCE [LARGE SCALE GENOMIC DNA]</scope>
    <source>
        <strain evidence="4">KCTC 42644</strain>
    </source>
</reference>
<dbReference type="SUPFAM" id="SSF64307">
    <property type="entry name" value="SirA-like"/>
    <property type="match status" value="1"/>
</dbReference>
<evidence type="ECO:0000256" key="1">
    <source>
        <dbReference type="ARBA" id="ARBA00008984"/>
    </source>
</evidence>
<dbReference type="EMBL" id="JBHRXV010000003">
    <property type="protein sequence ID" value="MFC3711625.1"/>
    <property type="molecule type" value="Genomic_DNA"/>
</dbReference>
<gene>
    <name evidence="3" type="ORF">ACFOMD_03520</name>
</gene>
<dbReference type="InterPro" id="IPR036868">
    <property type="entry name" value="TusA-like_sf"/>
</dbReference>
<keyword evidence="4" id="KW-1185">Reference proteome</keyword>
<sequence length="75" mass="8334">MESQPVIHVDARGLRCPLPVLRLRKAAEGMTGRVELLSEDPAAHADVPAFVRERGWTLVSRSDEGEVTRWLIDLG</sequence>